<evidence type="ECO:0000313" key="3">
    <source>
        <dbReference type="Proteomes" id="UP001152622"/>
    </source>
</evidence>
<reference evidence="2" key="1">
    <citation type="journal article" date="2023" name="Science">
        <title>Genome structures resolve the early diversification of teleost fishes.</title>
        <authorList>
            <person name="Parey E."/>
            <person name="Louis A."/>
            <person name="Montfort J."/>
            <person name="Bouchez O."/>
            <person name="Roques C."/>
            <person name="Iampietro C."/>
            <person name="Lluch J."/>
            <person name="Castinel A."/>
            <person name="Donnadieu C."/>
            <person name="Desvignes T."/>
            <person name="Floi Bucao C."/>
            <person name="Jouanno E."/>
            <person name="Wen M."/>
            <person name="Mejri S."/>
            <person name="Dirks R."/>
            <person name="Jansen H."/>
            <person name="Henkel C."/>
            <person name="Chen W.J."/>
            <person name="Zahm M."/>
            <person name="Cabau C."/>
            <person name="Klopp C."/>
            <person name="Thompson A.W."/>
            <person name="Robinson-Rechavi M."/>
            <person name="Braasch I."/>
            <person name="Lecointre G."/>
            <person name="Bobe J."/>
            <person name="Postlethwait J.H."/>
            <person name="Berthelot C."/>
            <person name="Roest Crollius H."/>
            <person name="Guiguen Y."/>
        </authorList>
    </citation>
    <scope>NUCLEOTIDE SEQUENCE</scope>
    <source>
        <strain evidence="2">WJC10195</strain>
    </source>
</reference>
<dbReference type="Proteomes" id="UP001152622">
    <property type="component" value="Chromosome 9"/>
</dbReference>
<gene>
    <name evidence="2" type="ORF">SKAU_G00252480</name>
</gene>
<feature type="region of interest" description="Disordered" evidence="1">
    <location>
        <begin position="1"/>
        <end position="29"/>
    </location>
</feature>
<dbReference type="AlphaFoldDB" id="A0A9Q1F351"/>
<dbReference type="EMBL" id="JAINUF010000009">
    <property type="protein sequence ID" value="KAJ8350118.1"/>
    <property type="molecule type" value="Genomic_DNA"/>
</dbReference>
<organism evidence="2 3">
    <name type="scientific">Synaphobranchus kaupii</name>
    <name type="common">Kaup's arrowtooth eel</name>
    <dbReference type="NCBI Taxonomy" id="118154"/>
    <lineage>
        <taxon>Eukaryota</taxon>
        <taxon>Metazoa</taxon>
        <taxon>Chordata</taxon>
        <taxon>Craniata</taxon>
        <taxon>Vertebrata</taxon>
        <taxon>Euteleostomi</taxon>
        <taxon>Actinopterygii</taxon>
        <taxon>Neopterygii</taxon>
        <taxon>Teleostei</taxon>
        <taxon>Anguilliformes</taxon>
        <taxon>Synaphobranchidae</taxon>
        <taxon>Synaphobranchus</taxon>
    </lineage>
</organism>
<feature type="compositionally biased region" description="Basic and acidic residues" evidence="1">
    <location>
        <begin position="1"/>
        <end position="12"/>
    </location>
</feature>
<feature type="compositionally biased region" description="Pro residues" evidence="1">
    <location>
        <begin position="66"/>
        <end position="75"/>
    </location>
</feature>
<evidence type="ECO:0000256" key="1">
    <source>
        <dbReference type="SAM" id="MobiDB-lite"/>
    </source>
</evidence>
<accession>A0A9Q1F351</accession>
<comment type="caution">
    <text evidence="2">The sequence shown here is derived from an EMBL/GenBank/DDBJ whole genome shotgun (WGS) entry which is preliminary data.</text>
</comment>
<evidence type="ECO:0000313" key="2">
    <source>
        <dbReference type="EMBL" id="KAJ8350118.1"/>
    </source>
</evidence>
<proteinExistence type="predicted"/>
<feature type="region of interest" description="Disordered" evidence="1">
    <location>
        <begin position="61"/>
        <end position="101"/>
    </location>
</feature>
<sequence>MAQPVSDRERGDTAASNSSGPRAGFISLNHPSRRSVIHFQNDCSRGQITPESTSEELICTRRRPPRNLPEQPPSPVAMETGGNTGRSVQRAGLPMPIVKSPAEGWPVRERRWCSCLTRLRLH</sequence>
<name>A0A9Q1F351_SYNKA</name>
<keyword evidence="3" id="KW-1185">Reference proteome</keyword>
<protein>
    <submittedName>
        <fullName evidence="2">Uncharacterized protein</fullName>
    </submittedName>
</protein>